<dbReference type="EMBL" id="AP022593">
    <property type="protein sequence ID" value="BBY51520.1"/>
    <property type="molecule type" value="Genomic_DNA"/>
</dbReference>
<dbReference type="SUPFAM" id="SSF51735">
    <property type="entry name" value="NAD(P)-binding Rossmann-fold domains"/>
    <property type="match status" value="1"/>
</dbReference>
<feature type="domain" description="Enoyl reductase (ER)" evidence="1">
    <location>
        <begin position="14"/>
        <end position="326"/>
    </location>
</feature>
<dbReference type="Gene3D" id="3.90.180.10">
    <property type="entry name" value="Medium-chain alcohol dehydrogenases, catalytic domain"/>
    <property type="match status" value="1"/>
</dbReference>
<dbReference type="GO" id="GO:0016491">
    <property type="term" value="F:oxidoreductase activity"/>
    <property type="evidence" value="ECO:0007669"/>
    <property type="project" value="InterPro"/>
</dbReference>
<geneLocation type="plasmid" evidence="3">
    <name>pjcm18538 dna</name>
</geneLocation>
<dbReference type="InterPro" id="IPR051397">
    <property type="entry name" value="Zn-ADH-like_protein"/>
</dbReference>
<dbReference type="PANTHER" id="PTHR43677:SF11">
    <property type="entry name" value="ZINC-CONTAINING ALCOHOL DEHYDROGENASE"/>
    <property type="match status" value="1"/>
</dbReference>
<reference evidence="2 3" key="1">
    <citation type="journal article" date="2019" name="Emerg. Microbes Infect.">
        <title>Comprehensive subspecies identification of 175 nontuberculous mycobacteria species based on 7547 genomic profiles.</title>
        <authorList>
            <person name="Matsumoto Y."/>
            <person name="Kinjo T."/>
            <person name="Motooka D."/>
            <person name="Nabeya D."/>
            <person name="Jung N."/>
            <person name="Uechi K."/>
            <person name="Horii T."/>
            <person name="Iida T."/>
            <person name="Fujita J."/>
            <person name="Nakamura S."/>
        </authorList>
    </citation>
    <scope>NUCLEOTIDE SEQUENCE [LARGE SCALE GENOMIC DNA]</scope>
    <source>
        <strain evidence="2 3">JCM 18538</strain>
    </source>
</reference>
<dbReference type="SUPFAM" id="SSF50129">
    <property type="entry name" value="GroES-like"/>
    <property type="match status" value="1"/>
</dbReference>
<organism evidence="2 3">
    <name type="scientific">Mycolicibacterium arabiense</name>
    <dbReference type="NCBI Taxonomy" id="1286181"/>
    <lineage>
        <taxon>Bacteria</taxon>
        <taxon>Bacillati</taxon>
        <taxon>Actinomycetota</taxon>
        <taxon>Actinomycetes</taxon>
        <taxon>Mycobacteriales</taxon>
        <taxon>Mycobacteriaceae</taxon>
        <taxon>Mycolicibacterium</taxon>
    </lineage>
</organism>
<dbReference type="InterPro" id="IPR036291">
    <property type="entry name" value="NAD(P)-bd_dom_sf"/>
</dbReference>
<dbReference type="AlphaFoldDB" id="A0A7I7S4X4"/>
<name>A0A7I7S4X4_9MYCO</name>
<dbReference type="KEGG" id="marz:MARA_49880"/>
<protein>
    <submittedName>
        <fullName evidence="2">Putative zinc-binding alcohol dehydrogenase</fullName>
    </submittedName>
</protein>
<gene>
    <name evidence="2" type="ORF">MARA_49880</name>
</gene>
<proteinExistence type="predicted"/>
<dbReference type="PANTHER" id="PTHR43677">
    <property type="entry name" value="SHORT-CHAIN DEHYDROGENASE/REDUCTASE"/>
    <property type="match status" value="1"/>
</dbReference>
<accession>A0A7I7S4X4</accession>
<keyword evidence="3" id="KW-1185">Reference proteome</keyword>
<evidence type="ECO:0000313" key="2">
    <source>
        <dbReference type="EMBL" id="BBY51520.1"/>
    </source>
</evidence>
<dbReference type="InterPro" id="IPR020843">
    <property type="entry name" value="ER"/>
</dbReference>
<dbReference type="InterPro" id="IPR011032">
    <property type="entry name" value="GroES-like_sf"/>
</dbReference>
<evidence type="ECO:0000259" key="1">
    <source>
        <dbReference type="SMART" id="SM00829"/>
    </source>
</evidence>
<evidence type="ECO:0000313" key="3">
    <source>
        <dbReference type="Proteomes" id="UP000467428"/>
    </source>
</evidence>
<dbReference type="InterPro" id="IPR013149">
    <property type="entry name" value="ADH-like_C"/>
</dbReference>
<dbReference type="Pfam" id="PF00107">
    <property type="entry name" value="ADH_zinc_N"/>
    <property type="match status" value="1"/>
</dbReference>
<sequence>MEALVFAAVVEEWGATPVYTEIAEPEERDGAVVATVEASALTNLTRALVSGTHYASKEVPLPAVPGFDGVARLADGRRVYGTSLAPHGMMAERTLVGTAGLVDIPEAVDSVTGAAVPNPGISAWTALSYAANVRQGDRVLILGATGVTGSMAAQLAKNVFGAGRVVVAGRDSGRLDWLRAAGADDAIAMRDEDLAARVGALHAERPFDAVLDYLWGQPAATTLAALADSHPAAHYHATRFVQIGSIAGDPIELPSGILRGTGIVLSGVGIGSVPPEVMSNARTEALPRIFDMVASGELRLETATRALRDVEQAWTATEPSGTRVVLVP</sequence>
<dbReference type="SMART" id="SM00829">
    <property type="entry name" value="PKS_ER"/>
    <property type="match status" value="1"/>
</dbReference>
<dbReference type="Proteomes" id="UP000467428">
    <property type="component" value="Chromosome"/>
</dbReference>
<dbReference type="Gene3D" id="3.40.50.720">
    <property type="entry name" value="NAD(P)-binding Rossmann-like Domain"/>
    <property type="match status" value="1"/>
</dbReference>